<sequence>MKNAILISLLLLPIISIGQSTNLSNKKTPNLTVAPIQARKAGWWIKVNTSKTEASQIVFEIGTDDDNRQFWRKWNSGDPAEFDVPIEYTNVTELYIHASSNPGGKNSWFCMMYKENGVKHFDFDDDEDHQEKQTGHDDECK</sequence>
<comment type="caution">
    <text evidence="2">The sequence shown here is derived from an EMBL/GenBank/DDBJ whole genome shotgun (WGS) entry which is preliminary data.</text>
</comment>
<evidence type="ECO:0000256" key="1">
    <source>
        <dbReference type="SAM" id="SignalP"/>
    </source>
</evidence>
<accession>A0A2P8GQ66</accession>
<feature type="signal peptide" evidence="1">
    <location>
        <begin position="1"/>
        <end position="18"/>
    </location>
</feature>
<proteinExistence type="predicted"/>
<gene>
    <name evidence="2" type="ORF">CLV42_101864</name>
</gene>
<dbReference type="RefSeq" id="WP_106600615.1">
    <property type="nucleotide sequence ID" value="NZ_PYGK01000001.1"/>
</dbReference>
<organism evidence="2 3">
    <name type="scientific">Chitinophaga ginsengisoli</name>
    <dbReference type="NCBI Taxonomy" id="363837"/>
    <lineage>
        <taxon>Bacteria</taxon>
        <taxon>Pseudomonadati</taxon>
        <taxon>Bacteroidota</taxon>
        <taxon>Chitinophagia</taxon>
        <taxon>Chitinophagales</taxon>
        <taxon>Chitinophagaceae</taxon>
        <taxon>Chitinophaga</taxon>
    </lineage>
</organism>
<keyword evidence="3" id="KW-1185">Reference proteome</keyword>
<protein>
    <submittedName>
        <fullName evidence="2">Uncharacterized protein</fullName>
    </submittedName>
</protein>
<name>A0A2P8GQ66_9BACT</name>
<evidence type="ECO:0000313" key="3">
    <source>
        <dbReference type="Proteomes" id="UP000240978"/>
    </source>
</evidence>
<dbReference type="AlphaFoldDB" id="A0A2P8GQ66"/>
<feature type="chain" id="PRO_5015172358" evidence="1">
    <location>
        <begin position="19"/>
        <end position="141"/>
    </location>
</feature>
<dbReference type="Proteomes" id="UP000240978">
    <property type="component" value="Unassembled WGS sequence"/>
</dbReference>
<keyword evidence="1" id="KW-0732">Signal</keyword>
<evidence type="ECO:0000313" key="2">
    <source>
        <dbReference type="EMBL" id="PSL36095.1"/>
    </source>
</evidence>
<dbReference type="EMBL" id="PYGK01000001">
    <property type="protein sequence ID" value="PSL36095.1"/>
    <property type="molecule type" value="Genomic_DNA"/>
</dbReference>
<reference evidence="2 3" key="1">
    <citation type="submission" date="2018-03" db="EMBL/GenBank/DDBJ databases">
        <title>Genomic Encyclopedia of Archaeal and Bacterial Type Strains, Phase II (KMG-II): from individual species to whole genera.</title>
        <authorList>
            <person name="Goeker M."/>
        </authorList>
    </citation>
    <scope>NUCLEOTIDE SEQUENCE [LARGE SCALE GENOMIC DNA]</scope>
    <source>
        <strain evidence="2 3">DSM 18107</strain>
    </source>
</reference>
<dbReference type="OrthoDB" id="9975187at2"/>